<gene>
    <name evidence="3" type="ORF">BP01DRAFT_335327</name>
</gene>
<evidence type="ECO:0000256" key="1">
    <source>
        <dbReference type="PROSITE-ProRule" id="PRU00489"/>
    </source>
</evidence>
<dbReference type="Pfam" id="PF05063">
    <property type="entry name" value="MT-A70"/>
    <property type="match status" value="1"/>
</dbReference>
<reference evidence="3 4" key="1">
    <citation type="submission" date="2016-12" db="EMBL/GenBank/DDBJ databases">
        <title>The genomes of Aspergillus section Nigri reveals drivers in fungal speciation.</title>
        <authorList>
            <consortium name="DOE Joint Genome Institute"/>
            <person name="Vesth T.C."/>
            <person name="Nybo J."/>
            <person name="Theobald S."/>
            <person name="Brandl J."/>
            <person name="Frisvad J.C."/>
            <person name="Nielsen K.F."/>
            <person name="Lyhne E.K."/>
            <person name="Kogle M.E."/>
            <person name="Kuo A."/>
            <person name="Riley R."/>
            <person name="Clum A."/>
            <person name="Nolan M."/>
            <person name="Lipzen A."/>
            <person name="Salamov A."/>
            <person name="Henrissat B."/>
            <person name="Wiebenga A."/>
            <person name="De Vries R.P."/>
            <person name="Grigoriev I.V."/>
            <person name="Mortensen U.H."/>
            <person name="Andersen M.R."/>
            <person name="Baker S.E."/>
        </authorList>
    </citation>
    <scope>NUCLEOTIDE SEQUENCE [LARGE SCALE GENOMIC DNA]</scope>
    <source>
        <strain evidence="3 4">JOP 1030-1</strain>
    </source>
</reference>
<protein>
    <submittedName>
        <fullName evidence="3">MT-A70-domain-containing protein</fullName>
    </submittedName>
</protein>
<sequence>MIAPSSILYQDPQATTFLIDIPTSIARAQLLSLHQLELLSPAGSLSDLEGNGRNRVVLSTPPLREPYPAHTEPKTDAARTRVLERIPVSERLFHSEILEPLVTEGLLQIRNALKPGFAWCLPRVEVNHSTPQWVPRHGNEALRPDRRKATGSTRSDSFPLIKAASKQMDSDTADPATLNETCISSQSPPLILSPGTNSFSSMSELFSLVVRNTSREPAVVQAPCMMVQMEMESPGCFHSRQDHLSHSALRSFYVPPLSSFIQGRIPVADPGAHTDSPIPGLPHHQKFNLILLDPPWANRSVRRSGHYQTQTHLDWERLTRCIRQILSVHLVPDPSRRLTRDEEAGQQEDSGRVGAIAAIWITNSGKARKTAYEAMQGAGLTVCEEWIWVKTTTEGEPITPVEALWRKPYEILVIGRRVDSAPDNNVITRRVIAAVPDIHSRKPNLREVFEQVFLLGGPPDEAGMRYTALEVFARNLTAGWWAVGDEALKFNSEEWWIER</sequence>
<dbReference type="PROSITE" id="PS00092">
    <property type="entry name" value="N6_MTASE"/>
    <property type="match status" value="1"/>
</dbReference>
<comment type="similarity">
    <text evidence="1">Belongs to the MT-A70-like family.</text>
</comment>
<dbReference type="GO" id="GO:0005634">
    <property type="term" value="C:nucleus"/>
    <property type="evidence" value="ECO:0007669"/>
    <property type="project" value="TreeGrafter"/>
</dbReference>
<accession>A0A318ZJM4</accession>
<proteinExistence type="inferred from homology"/>
<feature type="region of interest" description="Disordered" evidence="2">
    <location>
        <begin position="135"/>
        <end position="155"/>
    </location>
</feature>
<dbReference type="Proteomes" id="UP000248349">
    <property type="component" value="Unassembled WGS sequence"/>
</dbReference>
<dbReference type="GO" id="GO:0003676">
    <property type="term" value="F:nucleic acid binding"/>
    <property type="evidence" value="ECO:0007669"/>
    <property type="project" value="InterPro"/>
</dbReference>
<dbReference type="GO" id="GO:0032259">
    <property type="term" value="P:methylation"/>
    <property type="evidence" value="ECO:0007669"/>
    <property type="project" value="InterPro"/>
</dbReference>
<dbReference type="InterPro" id="IPR007757">
    <property type="entry name" value="MT-A70-like"/>
</dbReference>
<keyword evidence="4" id="KW-1185">Reference proteome</keyword>
<dbReference type="GeneID" id="37074417"/>
<dbReference type="RefSeq" id="XP_025433763.1">
    <property type="nucleotide sequence ID" value="XM_025573189.1"/>
</dbReference>
<feature type="compositionally biased region" description="Basic and acidic residues" evidence="2">
    <location>
        <begin position="137"/>
        <end position="148"/>
    </location>
</feature>
<dbReference type="PANTHER" id="PTHR12829">
    <property type="entry name" value="N6-ADENOSINE-METHYLTRANSFERASE"/>
    <property type="match status" value="1"/>
</dbReference>
<evidence type="ECO:0000256" key="2">
    <source>
        <dbReference type="SAM" id="MobiDB-lite"/>
    </source>
</evidence>
<dbReference type="PANTHER" id="PTHR12829:SF4">
    <property type="entry name" value="N(6)-ADENINE-SPECIFIC METHYLTRANSFERASE METTL4"/>
    <property type="match status" value="1"/>
</dbReference>
<dbReference type="OrthoDB" id="61116at2759"/>
<dbReference type="STRING" id="1450539.A0A318ZJM4"/>
<dbReference type="InterPro" id="IPR002052">
    <property type="entry name" value="DNA_methylase_N6_adenine_CS"/>
</dbReference>
<evidence type="ECO:0000313" key="4">
    <source>
        <dbReference type="Proteomes" id="UP000248349"/>
    </source>
</evidence>
<dbReference type="GO" id="GO:0008168">
    <property type="term" value="F:methyltransferase activity"/>
    <property type="evidence" value="ECO:0007669"/>
    <property type="project" value="InterPro"/>
</dbReference>
<dbReference type="AlphaFoldDB" id="A0A318ZJM4"/>
<dbReference type="EMBL" id="KZ821223">
    <property type="protein sequence ID" value="PYH47781.1"/>
    <property type="molecule type" value="Genomic_DNA"/>
</dbReference>
<organism evidence="3 4">
    <name type="scientific">Aspergillus saccharolyticus JOP 1030-1</name>
    <dbReference type="NCBI Taxonomy" id="1450539"/>
    <lineage>
        <taxon>Eukaryota</taxon>
        <taxon>Fungi</taxon>
        <taxon>Dikarya</taxon>
        <taxon>Ascomycota</taxon>
        <taxon>Pezizomycotina</taxon>
        <taxon>Eurotiomycetes</taxon>
        <taxon>Eurotiomycetidae</taxon>
        <taxon>Eurotiales</taxon>
        <taxon>Aspergillaceae</taxon>
        <taxon>Aspergillus</taxon>
        <taxon>Aspergillus subgen. Circumdati</taxon>
    </lineage>
</organism>
<evidence type="ECO:0000313" key="3">
    <source>
        <dbReference type="EMBL" id="PYH47781.1"/>
    </source>
</evidence>
<name>A0A318ZJM4_9EURO</name>
<dbReference type="PROSITE" id="PS51143">
    <property type="entry name" value="MT_A70"/>
    <property type="match status" value="1"/>
</dbReference>